<name>A0A840WEH4_9ACTN</name>
<sequence>MGQPFPPPPPGHSGHQGQQNQFPQQPPGQPQQHPQQPGRPQYSGQPQQPQPQQPQPQQPGLPQPPFQNQPPQQHGPPPQQSGYPGTPPGQQPPTAGRRPRTALTVALTAGLTLAVLGSLTWAFASSYGSSTGVGAASGLPTDDPCAGVDEVTLSRMDGEISSWQADTYNNGCSWVVTLGEHEDTSLSYSRSVPMSGADADFAEELDDEVEVPRDVDSLYELMVEDASELSYESDSIRIFDSRDRQLDFGDESVIVLADISYSDDEISSQRVNVIVREGRVVSQLSYSLSVWSIEPIDLDEAEDLVRDITVDLFG</sequence>
<evidence type="ECO:0000313" key="3">
    <source>
        <dbReference type="Proteomes" id="UP000579647"/>
    </source>
</evidence>
<dbReference type="RefSeq" id="WP_246420481.1">
    <property type="nucleotide sequence ID" value="NZ_BAAAKM010000082.1"/>
</dbReference>
<feature type="compositionally biased region" description="Pro residues" evidence="1">
    <location>
        <begin position="48"/>
        <end position="91"/>
    </location>
</feature>
<evidence type="ECO:0000313" key="2">
    <source>
        <dbReference type="EMBL" id="MBB5493813.1"/>
    </source>
</evidence>
<dbReference type="Proteomes" id="UP000579647">
    <property type="component" value="Unassembled WGS sequence"/>
</dbReference>
<reference evidence="2 3" key="1">
    <citation type="submission" date="2020-08" db="EMBL/GenBank/DDBJ databases">
        <title>Sequencing the genomes of 1000 actinobacteria strains.</title>
        <authorList>
            <person name="Klenk H.-P."/>
        </authorList>
    </citation>
    <scope>NUCLEOTIDE SEQUENCE [LARGE SCALE GENOMIC DNA]</scope>
    <source>
        <strain evidence="2 3">DSM 44598</strain>
    </source>
</reference>
<accession>A0A840WEH4</accession>
<feature type="compositionally biased region" description="Pro residues" evidence="1">
    <location>
        <begin position="1"/>
        <end position="11"/>
    </location>
</feature>
<dbReference type="EMBL" id="JACHDO010000001">
    <property type="protein sequence ID" value="MBB5493813.1"/>
    <property type="molecule type" value="Genomic_DNA"/>
</dbReference>
<organism evidence="2 3">
    <name type="scientific">Nocardiopsis metallicus</name>
    <dbReference type="NCBI Taxonomy" id="179819"/>
    <lineage>
        <taxon>Bacteria</taxon>
        <taxon>Bacillati</taxon>
        <taxon>Actinomycetota</taxon>
        <taxon>Actinomycetes</taxon>
        <taxon>Streptosporangiales</taxon>
        <taxon>Nocardiopsidaceae</taxon>
        <taxon>Nocardiopsis</taxon>
    </lineage>
</organism>
<comment type="caution">
    <text evidence="2">The sequence shown here is derived from an EMBL/GenBank/DDBJ whole genome shotgun (WGS) entry which is preliminary data.</text>
</comment>
<evidence type="ECO:0000256" key="1">
    <source>
        <dbReference type="SAM" id="MobiDB-lite"/>
    </source>
</evidence>
<protein>
    <submittedName>
        <fullName evidence="2">Uncharacterized protein</fullName>
    </submittedName>
</protein>
<dbReference type="AlphaFoldDB" id="A0A840WEH4"/>
<proteinExistence type="predicted"/>
<gene>
    <name evidence="2" type="ORF">HNR07_004950</name>
</gene>
<feature type="region of interest" description="Disordered" evidence="1">
    <location>
        <begin position="1"/>
        <end position="98"/>
    </location>
</feature>
<feature type="compositionally biased region" description="Low complexity" evidence="1">
    <location>
        <begin position="30"/>
        <end position="47"/>
    </location>
</feature>
<feature type="compositionally biased region" description="Low complexity" evidence="1">
    <location>
        <begin position="12"/>
        <end position="23"/>
    </location>
</feature>
<keyword evidence="3" id="KW-1185">Reference proteome</keyword>